<dbReference type="InterPro" id="IPR009088">
    <property type="entry name" value="TFIIA_b-brl"/>
</dbReference>
<evidence type="ECO:0000313" key="8">
    <source>
        <dbReference type="Proteomes" id="UP000028545"/>
    </source>
</evidence>
<accession>A0A084GFA2</accession>
<dbReference type="OMA" id="EVCDASQ"/>
<dbReference type="FunFam" id="1.10.287.100:FF:000001">
    <property type="entry name" value="Transcription initiation factor IIA subunit"/>
    <property type="match status" value="1"/>
</dbReference>
<dbReference type="Pfam" id="PF03153">
    <property type="entry name" value="TFIIA"/>
    <property type="match status" value="1"/>
</dbReference>
<dbReference type="HOGENOM" id="CLU_030027_4_1_1"/>
<keyword evidence="4" id="KW-0539">Nucleus</keyword>
<keyword evidence="3" id="KW-0804">Transcription</keyword>
<keyword evidence="8" id="KW-1185">Reference proteome</keyword>
<dbReference type="GeneID" id="27720492"/>
<comment type="similarity">
    <text evidence="2">Belongs to the TFIIA subunit 1 family.</text>
</comment>
<dbReference type="Gene3D" id="1.10.287.100">
    <property type="match status" value="1"/>
</dbReference>
<dbReference type="PANTHER" id="PTHR12694">
    <property type="entry name" value="TRANSCRIPTION INITIATION FACTOR IIA SUBUNIT 1"/>
    <property type="match status" value="1"/>
</dbReference>
<dbReference type="Proteomes" id="UP000028545">
    <property type="component" value="Unassembled WGS sequence"/>
</dbReference>
<dbReference type="OrthoDB" id="6275927at2759"/>
<dbReference type="InterPro" id="IPR004855">
    <property type="entry name" value="TFIIA_asu/bsu"/>
</dbReference>
<dbReference type="EMBL" id="JOWA01000055">
    <property type="protein sequence ID" value="KEZ46014.1"/>
    <property type="molecule type" value="Genomic_DNA"/>
</dbReference>
<evidence type="ECO:0000313" key="7">
    <source>
        <dbReference type="EMBL" id="KEZ46014.1"/>
    </source>
</evidence>
<comment type="caution">
    <text evidence="7">The sequence shown here is derived from an EMBL/GenBank/DDBJ whole genome shotgun (WGS) entry which is preliminary data.</text>
</comment>
<feature type="region of interest" description="Disordered" evidence="6">
    <location>
        <begin position="171"/>
        <end position="197"/>
    </location>
</feature>
<dbReference type="SUPFAM" id="SSF50784">
    <property type="entry name" value="Transcription factor IIA (TFIIA), beta-barrel domain"/>
    <property type="match status" value="1"/>
</dbReference>
<comment type="subcellular location">
    <subcellularLocation>
        <location evidence="1">Nucleus</location>
    </subcellularLocation>
</comment>
<dbReference type="CDD" id="cd07976">
    <property type="entry name" value="TFIIA_alpha_beta_like"/>
    <property type="match status" value="2"/>
</dbReference>
<dbReference type="GO" id="GO:0006367">
    <property type="term" value="P:transcription initiation at RNA polymerase II promoter"/>
    <property type="evidence" value="ECO:0007669"/>
    <property type="project" value="InterPro"/>
</dbReference>
<dbReference type="Gene3D" id="2.30.18.10">
    <property type="entry name" value="Transcription factor IIA (TFIIA), beta-barrel domain"/>
    <property type="match status" value="1"/>
</dbReference>
<dbReference type="GO" id="GO:0005672">
    <property type="term" value="C:transcription factor TFIIA complex"/>
    <property type="evidence" value="ECO:0007669"/>
    <property type="project" value="InterPro"/>
</dbReference>
<protein>
    <recommendedName>
        <fullName evidence="5">Transcription initiation factor IIA large subunit</fullName>
    </recommendedName>
</protein>
<gene>
    <name evidence="7" type="ORF">SAPIO_CDS1420</name>
</gene>
<dbReference type="RefSeq" id="XP_016645813.1">
    <property type="nucleotide sequence ID" value="XM_016784697.1"/>
</dbReference>
<sequence>MSNTVVGTVYDQIIKDVIESSRVDFEEGGVDESVLDELRDGWQKKLSQLRVAEFPWDPKPDAVVPPPASLPNVGNVAFAQQQLSPQPGAQALPLPAIPAAANGQPLQGDVKMEPDIKQEPGLHPNMVPGIPTDSRSVAAARASQALQKNYGNRATSSINAIQAGMTAQAQGLNGHNANPQGYPQNPPGHLPMPQTDGADEAQVEGVLMNRNADGEMVEMGRFDIDRMLHEQIMAKAKSMEGGGFMVPLQEAIKHPSKVRRQKMPGIAQVDGEDEDDEDAINSDLDDTDDDREDSDVDDDGLSHMMLCMYDKVQRVRNKWKCTLKDGVLTVNGKEYLFHKATGEYEW</sequence>
<feature type="region of interest" description="Disordered" evidence="6">
    <location>
        <begin position="255"/>
        <end position="298"/>
    </location>
</feature>
<feature type="compositionally biased region" description="Polar residues" evidence="6">
    <location>
        <begin position="171"/>
        <end position="183"/>
    </location>
</feature>
<evidence type="ECO:0000256" key="3">
    <source>
        <dbReference type="ARBA" id="ARBA00023163"/>
    </source>
</evidence>
<dbReference type="VEuPathDB" id="FungiDB:SAPIO_CDS1420"/>
<evidence type="ECO:0000256" key="6">
    <source>
        <dbReference type="SAM" id="MobiDB-lite"/>
    </source>
</evidence>
<dbReference type="KEGG" id="sapo:SAPIO_CDS1420"/>
<organism evidence="7 8">
    <name type="scientific">Pseudallescheria apiosperma</name>
    <name type="common">Scedosporium apiospermum</name>
    <dbReference type="NCBI Taxonomy" id="563466"/>
    <lineage>
        <taxon>Eukaryota</taxon>
        <taxon>Fungi</taxon>
        <taxon>Dikarya</taxon>
        <taxon>Ascomycota</taxon>
        <taxon>Pezizomycotina</taxon>
        <taxon>Sordariomycetes</taxon>
        <taxon>Hypocreomycetidae</taxon>
        <taxon>Microascales</taxon>
        <taxon>Microascaceae</taxon>
        <taxon>Scedosporium</taxon>
    </lineage>
</organism>
<evidence type="ECO:0000256" key="5">
    <source>
        <dbReference type="ARBA" id="ARBA00074154"/>
    </source>
</evidence>
<dbReference type="AlphaFoldDB" id="A0A084GFA2"/>
<dbReference type="FunFam" id="2.30.18.10:FF:000006">
    <property type="entry name" value="Transcription factor TFIIA complex subunit Toa1"/>
    <property type="match status" value="1"/>
</dbReference>
<evidence type="ECO:0000256" key="1">
    <source>
        <dbReference type="ARBA" id="ARBA00004123"/>
    </source>
</evidence>
<feature type="compositionally biased region" description="Acidic residues" evidence="6">
    <location>
        <begin position="270"/>
        <end position="298"/>
    </location>
</feature>
<dbReference type="SMART" id="SM01371">
    <property type="entry name" value="TFIIA"/>
    <property type="match status" value="1"/>
</dbReference>
<proteinExistence type="inferred from homology"/>
<dbReference type="PANTHER" id="PTHR12694:SF8">
    <property type="entry name" value="TRANSCRIPTION INITIATION FACTOR IIA SUBUNIT 1"/>
    <property type="match status" value="1"/>
</dbReference>
<reference evidence="7 8" key="1">
    <citation type="journal article" date="2014" name="Genome Announc.">
        <title>Draft genome sequence of the pathogenic fungus Scedosporium apiospermum.</title>
        <authorList>
            <person name="Vandeputte P."/>
            <person name="Ghamrawi S."/>
            <person name="Rechenmann M."/>
            <person name="Iltis A."/>
            <person name="Giraud S."/>
            <person name="Fleury M."/>
            <person name="Thornton C."/>
            <person name="Delhaes L."/>
            <person name="Meyer W."/>
            <person name="Papon N."/>
            <person name="Bouchara J.P."/>
        </authorList>
    </citation>
    <scope>NUCLEOTIDE SEQUENCE [LARGE SCALE GENOMIC DNA]</scope>
    <source>
        <strain evidence="7 8">IHEM 14462</strain>
    </source>
</reference>
<evidence type="ECO:0000256" key="4">
    <source>
        <dbReference type="ARBA" id="ARBA00023242"/>
    </source>
</evidence>
<dbReference type="SUPFAM" id="SSF47396">
    <property type="entry name" value="Transcription factor IIA (TFIIA), alpha-helical domain"/>
    <property type="match status" value="1"/>
</dbReference>
<name>A0A084GFA2_PSEDA</name>
<evidence type="ECO:0000256" key="2">
    <source>
        <dbReference type="ARBA" id="ARBA00010059"/>
    </source>
</evidence>